<protein>
    <submittedName>
        <fullName evidence="2">SFRICE_036969</fullName>
    </submittedName>
</protein>
<evidence type="ECO:0000256" key="1">
    <source>
        <dbReference type="SAM" id="Phobius"/>
    </source>
</evidence>
<feature type="transmembrane region" description="Helical" evidence="1">
    <location>
        <begin position="34"/>
        <end position="52"/>
    </location>
</feature>
<sequence>MNFLCYKPHGARDVSNECKTVEIANPANSVSPPIIFHVFLLFSCFFMNFLCYKPHGARDVSNECKTVEIGSCVLEL</sequence>
<keyword evidence="1" id="KW-0812">Transmembrane</keyword>
<dbReference type="EMBL" id="ODYU01011128">
    <property type="protein sequence ID" value="SOQ56674.1"/>
    <property type="molecule type" value="Genomic_DNA"/>
</dbReference>
<keyword evidence="1" id="KW-1133">Transmembrane helix</keyword>
<evidence type="ECO:0000313" key="2">
    <source>
        <dbReference type="EMBL" id="SOQ56674.1"/>
    </source>
</evidence>
<keyword evidence="1" id="KW-0472">Membrane</keyword>
<reference evidence="2" key="1">
    <citation type="submission" date="2016-07" db="EMBL/GenBank/DDBJ databases">
        <authorList>
            <person name="Bretaudeau A."/>
        </authorList>
    </citation>
    <scope>NUCLEOTIDE SEQUENCE</scope>
    <source>
        <strain evidence="2">Rice</strain>
        <tissue evidence="2">Whole body</tissue>
    </source>
</reference>
<proteinExistence type="predicted"/>
<name>A0A2H1WW68_SPOFR</name>
<gene>
    <name evidence="2" type="ORF">SFRICE_036969</name>
</gene>
<dbReference type="AlphaFoldDB" id="A0A2H1WW68"/>
<accession>A0A2H1WW68</accession>
<organism evidence="2">
    <name type="scientific">Spodoptera frugiperda</name>
    <name type="common">Fall armyworm</name>
    <dbReference type="NCBI Taxonomy" id="7108"/>
    <lineage>
        <taxon>Eukaryota</taxon>
        <taxon>Metazoa</taxon>
        <taxon>Ecdysozoa</taxon>
        <taxon>Arthropoda</taxon>
        <taxon>Hexapoda</taxon>
        <taxon>Insecta</taxon>
        <taxon>Pterygota</taxon>
        <taxon>Neoptera</taxon>
        <taxon>Endopterygota</taxon>
        <taxon>Lepidoptera</taxon>
        <taxon>Glossata</taxon>
        <taxon>Ditrysia</taxon>
        <taxon>Noctuoidea</taxon>
        <taxon>Noctuidae</taxon>
        <taxon>Amphipyrinae</taxon>
        <taxon>Spodoptera</taxon>
    </lineage>
</organism>